<keyword evidence="8" id="KW-0547">Nucleotide-binding</keyword>
<comment type="cofactor">
    <cofactor evidence="1">
        <name>Zn(2+)</name>
        <dbReference type="ChEBI" id="CHEBI:29105"/>
    </cofactor>
</comment>
<evidence type="ECO:0000256" key="10">
    <source>
        <dbReference type="ARBA" id="ARBA00022833"/>
    </source>
</evidence>
<dbReference type="NCBIfam" id="TIGR01241">
    <property type="entry name" value="FtsH_fam"/>
    <property type="match status" value="1"/>
</dbReference>
<dbReference type="GO" id="GO:0016887">
    <property type="term" value="F:ATP hydrolysis activity"/>
    <property type="evidence" value="ECO:0007669"/>
    <property type="project" value="InterPro"/>
</dbReference>
<evidence type="ECO:0000256" key="4">
    <source>
        <dbReference type="ARBA" id="ARBA00010044"/>
    </source>
</evidence>
<dbReference type="AlphaFoldDB" id="A0A7F5RBN7"/>
<evidence type="ECO:0000256" key="7">
    <source>
        <dbReference type="ARBA" id="ARBA00022723"/>
    </source>
</evidence>
<keyword evidence="11" id="KW-0067">ATP-binding</keyword>
<dbReference type="GO" id="GO:0046872">
    <property type="term" value="F:metal ion binding"/>
    <property type="evidence" value="ECO:0007669"/>
    <property type="project" value="UniProtKB-KW"/>
</dbReference>
<evidence type="ECO:0000256" key="15">
    <source>
        <dbReference type="SAM" id="Phobius"/>
    </source>
</evidence>
<protein>
    <submittedName>
        <fullName evidence="18">ATP-dependent zinc metalloprotease YME1 homolog</fullName>
    </submittedName>
</protein>
<dbReference type="FunFam" id="1.20.58.760:FF:000002">
    <property type="entry name" value="ATP-dependent zinc metalloprotease FtsH"/>
    <property type="match status" value="1"/>
</dbReference>
<dbReference type="FunFam" id="1.10.8.60:FF:000001">
    <property type="entry name" value="ATP-dependent zinc metalloprotease FtsH"/>
    <property type="match status" value="1"/>
</dbReference>
<comment type="similarity">
    <text evidence="5">In the N-terminal section; belongs to the AAA ATPase family.</text>
</comment>
<keyword evidence="14 15" id="KW-0472">Membrane</keyword>
<keyword evidence="7" id="KW-0479">Metal-binding</keyword>
<dbReference type="InterPro" id="IPR003959">
    <property type="entry name" value="ATPase_AAA_core"/>
</dbReference>
<keyword evidence="13" id="KW-0496">Mitochondrion</keyword>
<evidence type="ECO:0000256" key="9">
    <source>
        <dbReference type="ARBA" id="ARBA00022801"/>
    </source>
</evidence>
<keyword evidence="17" id="KW-1185">Reference proteome</keyword>
<dbReference type="PROSITE" id="PS00674">
    <property type="entry name" value="AAA"/>
    <property type="match status" value="1"/>
</dbReference>
<evidence type="ECO:0000259" key="16">
    <source>
        <dbReference type="SMART" id="SM00382"/>
    </source>
</evidence>
<keyword evidence="15" id="KW-0812">Transmembrane</keyword>
<dbReference type="RefSeq" id="XP_025833388.1">
    <property type="nucleotide sequence ID" value="XM_025977603.1"/>
</dbReference>
<dbReference type="Gene3D" id="1.10.8.60">
    <property type="match status" value="1"/>
</dbReference>
<dbReference type="FunCoup" id="A0A7F5RBN7">
    <property type="interactions" value="2626"/>
</dbReference>
<evidence type="ECO:0000256" key="2">
    <source>
        <dbReference type="ARBA" id="ARBA00004173"/>
    </source>
</evidence>
<dbReference type="Pfam" id="PF00004">
    <property type="entry name" value="AAA"/>
    <property type="match status" value="1"/>
</dbReference>
<dbReference type="PANTHER" id="PTHR23076:SF97">
    <property type="entry name" value="ATP-DEPENDENT ZINC METALLOPROTEASE YME1L1"/>
    <property type="match status" value="1"/>
</dbReference>
<dbReference type="Pfam" id="PF01434">
    <property type="entry name" value="Peptidase_M41"/>
    <property type="match status" value="1"/>
</dbReference>
<evidence type="ECO:0000256" key="3">
    <source>
        <dbReference type="ARBA" id="ARBA00004370"/>
    </source>
</evidence>
<evidence type="ECO:0000256" key="5">
    <source>
        <dbReference type="ARBA" id="ARBA00010550"/>
    </source>
</evidence>
<keyword evidence="15" id="KW-1133">Transmembrane helix</keyword>
<dbReference type="CDD" id="cd19501">
    <property type="entry name" value="RecA-like_FtsH"/>
    <property type="match status" value="1"/>
</dbReference>
<dbReference type="KEGG" id="apln:108738230"/>
<dbReference type="OrthoDB" id="1413014at2759"/>
<evidence type="ECO:0000256" key="11">
    <source>
        <dbReference type="ARBA" id="ARBA00022840"/>
    </source>
</evidence>
<keyword evidence="12 18" id="KW-0482">Metalloprotease</keyword>
<keyword evidence="6" id="KW-0645">Protease</keyword>
<feature type="domain" description="AAA+ ATPase" evidence="16">
    <location>
        <begin position="318"/>
        <end position="455"/>
    </location>
</feature>
<dbReference type="GeneID" id="108738230"/>
<sequence>MFTLQNQNQALCTLSQFPAILIPRHSAYLLKKNWKQIRNESKTKEDILCLNSFVECAKNLHPSIAKHVKPKDLYENHFLHRTSYISSNSFFENKHGFSEKELNKELPNQTDKSKTIVFTTTNLYKKLTHQFRHERSPVFAVQVRGFKTERNVKAEEERNPSLILRIKNALKTTSETSKMNLKTKLESNQENFKNILAIDDQTLPESDKQKLKVAFAEGYLLGTGNPSSSKTGKTSKYLKVVQQVLTIVIFLAIVISLMANANGSMFKIQLGSQIEVDPEDIHVTFDDVKGADEAKQELKEIVEFLKNPEKFANLGGKLPKGVLLVGPPGTGKTLLARAVAGEAGVPFFNAAGPEFDEILVGQGARRVRDLFKAAKERAPCVIFIDEIDSVGAKRTNSVLHPYANQTINQLLSEMDGFHQNEGVIVLGATNRRDDLDQALLRPGRFDLEVTVPTPDYVGRKEILGLYLGKVMAKEIDVDMLARGTTGFTGADLENMVNQAALRAAIDGADSVSMKYLESARDKVLMGPERRSRIPDEEANTITAYHEGGHAIVAYYTKDSHPLHKVTIIPRGPSLGHTAYIPEKERYHVTKSQLIAMMDTMMGGRAAEELVFGNDKITSGASSDLKQATQIATHMVKDWGMSEKVGLRTFPESSKPFINEPLGPSTNEMVDSEIRRILTESYDRAKTILKTHSKEHKALAEALLKYETLDAEEIKMIMRGGSPKVDVTT</sequence>
<dbReference type="CTD" id="37636"/>
<dbReference type="InterPro" id="IPR037219">
    <property type="entry name" value="Peptidase_M41-like"/>
</dbReference>
<accession>A0A7F5RBN7</accession>
<feature type="transmembrane region" description="Helical" evidence="15">
    <location>
        <begin position="240"/>
        <end position="259"/>
    </location>
</feature>
<proteinExistence type="inferred from homology"/>
<dbReference type="GO" id="GO:0006515">
    <property type="term" value="P:protein quality control for misfolded or incompletely synthesized proteins"/>
    <property type="evidence" value="ECO:0007669"/>
    <property type="project" value="TreeGrafter"/>
</dbReference>
<name>A0A7F5RBN7_AGRPL</name>
<dbReference type="InParanoid" id="A0A7F5RBN7"/>
<dbReference type="GO" id="GO:0004176">
    <property type="term" value="F:ATP-dependent peptidase activity"/>
    <property type="evidence" value="ECO:0007669"/>
    <property type="project" value="InterPro"/>
</dbReference>
<dbReference type="InterPro" id="IPR005936">
    <property type="entry name" value="FtsH"/>
</dbReference>
<organism evidence="17 18">
    <name type="scientific">Agrilus planipennis</name>
    <name type="common">Emerald ash borer</name>
    <name type="synonym">Agrilus marcopoli</name>
    <dbReference type="NCBI Taxonomy" id="224129"/>
    <lineage>
        <taxon>Eukaryota</taxon>
        <taxon>Metazoa</taxon>
        <taxon>Ecdysozoa</taxon>
        <taxon>Arthropoda</taxon>
        <taxon>Hexapoda</taxon>
        <taxon>Insecta</taxon>
        <taxon>Pterygota</taxon>
        <taxon>Neoptera</taxon>
        <taxon>Endopterygota</taxon>
        <taxon>Coleoptera</taxon>
        <taxon>Polyphaga</taxon>
        <taxon>Elateriformia</taxon>
        <taxon>Buprestoidea</taxon>
        <taxon>Buprestidae</taxon>
        <taxon>Agrilinae</taxon>
        <taxon>Agrilus</taxon>
    </lineage>
</organism>
<dbReference type="SUPFAM" id="SSF52540">
    <property type="entry name" value="P-loop containing nucleoside triphosphate hydrolases"/>
    <property type="match status" value="1"/>
</dbReference>
<dbReference type="Pfam" id="PF17862">
    <property type="entry name" value="AAA_lid_3"/>
    <property type="match status" value="1"/>
</dbReference>
<dbReference type="SUPFAM" id="SSF140990">
    <property type="entry name" value="FtsH protease domain-like"/>
    <property type="match status" value="1"/>
</dbReference>
<dbReference type="FunFam" id="3.40.50.300:FF:000175">
    <property type="entry name" value="ATP-dependent zinc metalloprotease FTSH 4"/>
    <property type="match status" value="1"/>
</dbReference>
<dbReference type="GO" id="GO:0004222">
    <property type="term" value="F:metalloendopeptidase activity"/>
    <property type="evidence" value="ECO:0007669"/>
    <property type="project" value="InterPro"/>
</dbReference>
<dbReference type="GO" id="GO:0005743">
    <property type="term" value="C:mitochondrial inner membrane"/>
    <property type="evidence" value="ECO:0007669"/>
    <property type="project" value="TreeGrafter"/>
</dbReference>
<gene>
    <name evidence="18" type="primary">LOC108738230</name>
</gene>
<dbReference type="HAMAP" id="MF_01458">
    <property type="entry name" value="FtsH"/>
    <property type="match status" value="1"/>
</dbReference>
<dbReference type="InterPro" id="IPR027417">
    <property type="entry name" value="P-loop_NTPase"/>
</dbReference>
<evidence type="ECO:0000313" key="17">
    <source>
        <dbReference type="Proteomes" id="UP000192223"/>
    </source>
</evidence>
<dbReference type="PANTHER" id="PTHR23076">
    <property type="entry name" value="METALLOPROTEASE M41 FTSH"/>
    <property type="match status" value="1"/>
</dbReference>
<dbReference type="Proteomes" id="UP000192223">
    <property type="component" value="Unplaced"/>
</dbReference>
<dbReference type="InterPro" id="IPR003960">
    <property type="entry name" value="ATPase_AAA_CS"/>
</dbReference>
<dbReference type="SMART" id="SM00382">
    <property type="entry name" value="AAA"/>
    <property type="match status" value="1"/>
</dbReference>
<evidence type="ECO:0000256" key="6">
    <source>
        <dbReference type="ARBA" id="ARBA00022670"/>
    </source>
</evidence>
<keyword evidence="10" id="KW-0862">Zinc</keyword>
<dbReference type="Gene3D" id="3.40.50.300">
    <property type="entry name" value="P-loop containing nucleotide triphosphate hydrolases"/>
    <property type="match status" value="1"/>
</dbReference>
<dbReference type="GO" id="GO:0005524">
    <property type="term" value="F:ATP binding"/>
    <property type="evidence" value="ECO:0007669"/>
    <property type="project" value="UniProtKB-KW"/>
</dbReference>
<evidence type="ECO:0000256" key="14">
    <source>
        <dbReference type="ARBA" id="ARBA00023136"/>
    </source>
</evidence>
<dbReference type="InterPro" id="IPR000642">
    <property type="entry name" value="Peptidase_M41"/>
</dbReference>
<dbReference type="InterPro" id="IPR041569">
    <property type="entry name" value="AAA_lid_3"/>
</dbReference>
<evidence type="ECO:0000313" key="18">
    <source>
        <dbReference type="RefSeq" id="XP_025833388.1"/>
    </source>
</evidence>
<dbReference type="Gene3D" id="1.20.58.760">
    <property type="entry name" value="Peptidase M41"/>
    <property type="match status" value="1"/>
</dbReference>
<comment type="subcellular location">
    <subcellularLocation>
        <location evidence="3">Membrane</location>
    </subcellularLocation>
    <subcellularLocation>
        <location evidence="2">Mitochondrion</location>
    </subcellularLocation>
</comment>
<dbReference type="InterPro" id="IPR003593">
    <property type="entry name" value="AAA+_ATPase"/>
</dbReference>
<dbReference type="GO" id="GO:0007005">
    <property type="term" value="P:mitochondrion organization"/>
    <property type="evidence" value="ECO:0007669"/>
    <property type="project" value="TreeGrafter"/>
</dbReference>
<evidence type="ECO:0000256" key="1">
    <source>
        <dbReference type="ARBA" id="ARBA00001947"/>
    </source>
</evidence>
<evidence type="ECO:0000256" key="13">
    <source>
        <dbReference type="ARBA" id="ARBA00023128"/>
    </source>
</evidence>
<keyword evidence="9" id="KW-0378">Hydrolase</keyword>
<evidence type="ECO:0000256" key="12">
    <source>
        <dbReference type="ARBA" id="ARBA00023049"/>
    </source>
</evidence>
<reference evidence="18" key="1">
    <citation type="submission" date="2025-08" db="UniProtKB">
        <authorList>
            <consortium name="RefSeq"/>
        </authorList>
    </citation>
    <scope>IDENTIFICATION</scope>
    <source>
        <tissue evidence="18">Entire body</tissue>
    </source>
</reference>
<evidence type="ECO:0000256" key="8">
    <source>
        <dbReference type="ARBA" id="ARBA00022741"/>
    </source>
</evidence>
<comment type="similarity">
    <text evidence="4">In the C-terminal section; belongs to the peptidase M41 family.</text>
</comment>